<keyword evidence="2" id="KW-0067">ATP-binding</keyword>
<dbReference type="InterPro" id="IPR014001">
    <property type="entry name" value="Helicase_ATP-bd"/>
</dbReference>
<dbReference type="GO" id="GO:0006310">
    <property type="term" value="P:DNA recombination"/>
    <property type="evidence" value="ECO:0007669"/>
    <property type="project" value="TreeGrafter"/>
</dbReference>
<dbReference type="SUPFAM" id="SSF52540">
    <property type="entry name" value="P-loop containing nucleoside triphosphate hydrolases"/>
    <property type="match status" value="1"/>
</dbReference>
<dbReference type="InterPro" id="IPR001650">
    <property type="entry name" value="Helicase_C-like"/>
</dbReference>
<dbReference type="GO" id="GO:0005524">
    <property type="term" value="F:ATP binding"/>
    <property type="evidence" value="ECO:0007669"/>
    <property type="project" value="UniProtKB-KW"/>
</dbReference>
<dbReference type="Pfam" id="PF00271">
    <property type="entry name" value="Helicase_C"/>
    <property type="match status" value="1"/>
</dbReference>
<dbReference type="PANTHER" id="PTHR30580:SF1">
    <property type="entry name" value="COMF OPERON PROTEIN 1"/>
    <property type="match status" value="1"/>
</dbReference>
<reference evidence="7" key="1">
    <citation type="submission" date="2016-01" db="EMBL/GenBank/DDBJ databases">
        <authorList>
            <person name="Mitreva M."/>
            <person name="Pepin K.H."/>
            <person name="Mihindukulasuriya K.A."/>
            <person name="Fulton R."/>
            <person name="Fronick C."/>
            <person name="O'Laughlin M."/>
            <person name="Miner T."/>
            <person name="Herter B."/>
            <person name="Rosa B.A."/>
            <person name="Cordes M."/>
            <person name="Tomlinson C."/>
            <person name="Wollam A."/>
            <person name="Palsikar V.B."/>
            <person name="Mardis E.R."/>
            <person name="Wilson R.K."/>
        </authorList>
    </citation>
    <scope>NUCLEOTIDE SEQUENCE [LARGE SCALE GENOMIC DNA]</scope>
    <source>
        <strain evidence="7">DNF01167</strain>
    </source>
</reference>
<dbReference type="Gene3D" id="3.40.50.300">
    <property type="entry name" value="P-loop containing nucleotide triphosphate hydrolases"/>
    <property type="match status" value="2"/>
</dbReference>
<evidence type="ECO:0000313" key="6">
    <source>
        <dbReference type="EMBL" id="KXB59637.1"/>
    </source>
</evidence>
<protein>
    <submittedName>
        <fullName evidence="6">ComF operon protein 1 family protein</fullName>
    </submittedName>
</protein>
<organism evidence="6 7">
    <name type="scientific">Gemella haemolysans</name>
    <dbReference type="NCBI Taxonomy" id="1379"/>
    <lineage>
        <taxon>Bacteria</taxon>
        <taxon>Bacillati</taxon>
        <taxon>Bacillota</taxon>
        <taxon>Bacilli</taxon>
        <taxon>Bacillales</taxon>
        <taxon>Gemellaceae</taxon>
        <taxon>Gemella</taxon>
    </lineage>
</organism>
<comment type="caution">
    <text evidence="6">The sequence shown here is derived from an EMBL/GenBank/DDBJ whole genome shotgun (WGS) entry which is preliminary data.</text>
</comment>
<dbReference type="OrthoDB" id="2077914at2"/>
<dbReference type="PROSITE" id="PS51192">
    <property type="entry name" value="HELICASE_ATP_BIND_1"/>
    <property type="match status" value="1"/>
</dbReference>
<keyword evidence="1" id="KW-0547">Nucleotide-binding</keyword>
<proteinExistence type="predicted"/>
<dbReference type="STRING" id="1379.HMPREF3186_01032"/>
<gene>
    <name evidence="6" type="ORF">HMPREF3186_01032</name>
</gene>
<evidence type="ECO:0000256" key="3">
    <source>
        <dbReference type="ARBA" id="ARBA00023125"/>
    </source>
</evidence>
<evidence type="ECO:0000259" key="5">
    <source>
        <dbReference type="PROSITE" id="PS51194"/>
    </source>
</evidence>
<dbReference type="SMART" id="SM00490">
    <property type="entry name" value="HELICc"/>
    <property type="match status" value="1"/>
</dbReference>
<sequence>MFFKEYCEFIEAIYIVYYSKMSNNDKNINYRKIKKSYDNFGEINSDFDEIYNEIMTGAVYTLKESDLTFLRRYNGLLLSISKLLKMNIKLHCLDNCQYISKLYSVNEDKGKFHCLQCDNKDQQQFFTFVDKNQEVTYCRRCIDFGRSDDYFIKFHINIPVSNLKVPERPSVKLSDVQEEASKSLVENIDSAKSTLIWAVCGAGKTEIVYDAIYHAILDNKNICLAIPRRDVVKELSERFARDFKGYPISILHGEEKILEESNFYIMTTHQLVKYYNYFDIVIIDEVDAFPYSGDECLENGARTSLKDDGVLVFLSATPSEIVKSSVYEVIKIPIRYHRYLLPVPKIKIEKPEVFDFSRKSQFLEKFIKEKLEKDRRILIFVPEIGMCETAVLYFKKCISEEIMIDFVYSGDENRSEKIQKFYNRELDILITTTILERGVTFDYLDVVVFDAKHVNFTKAALIQISGRVGRKDYDNSGDVVFLADSISRDMKAAIKEIEYMNNLARYRKLNRR</sequence>
<dbReference type="GO" id="GO:0043138">
    <property type="term" value="F:3'-5' DNA helicase activity"/>
    <property type="evidence" value="ECO:0007669"/>
    <property type="project" value="TreeGrafter"/>
</dbReference>
<evidence type="ECO:0000313" key="7">
    <source>
        <dbReference type="Proteomes" id="UP000070355"/>
    </source>
</evidence>
<keyword evidence="3" id="KW-0238">DNA-binding</keyword>
<evidence type="ECO:0000259" key="4">
    <source>
        <dbReference type="PROSITE" id="PS51192"/>
    </source>
</evidence>
<dbReference type="PROSITE" id="PS51194">
    <property type="entry name" value="HELICASE_CTER"/>
    <property type="match status" value="1"/>
</dbReference>
<dbReference type="GO" id="GO:0006302">
    <property type="term" value="P:double-strand break repair"/>
    <property type="evidence" value="ECO:0007669"/>
    <property type="project" value="TreeGrafter"/>
</dbReference>
<evidence type="ECO:0000256" key="2">
    <source>
        <dbReference type="ARBA" id="ARBA00022840"/>
    </source>
</evidence>
<feature type="domain" description="Helicase C-terminal" evidence="5">
    <location>
        <begin position="358"/>
        <end position="512"/>
    </location>
</feature>
<accession>A0A133ZW26</accession>
<dbReference type="PATRIC" id="fig|1379.3.peg.1017"/>
<dbReference type="InterPro" id="IPR027417">
    <property type="entry name" value="P-loop_NTPase"/>
</dbReference>
<dbReference type="Pfam" id="PF04851">
    <property type="entry name" value="ResIII"/>
    <property type="match status" value="1"/>
</dbReference>
<name>A0A133ZW26_9BACL</name>
<evidence type="ECO:0000256" key="1">
    <source>
        <dbReference type="ARBA" id="ARBA00022741"/>
    </source>
</evidence>
<dbReference type="RefSeq" id="WP_060914191.1">
    <property type="nucleotide sequence ID" value="NZ_KQ959959.1"/>
</dbReference>
<dbReference type="SMART" id="SM00487">
    <property type="entry name" value="DEXDc"/>
    <property type="match status" value="1"/>
</dbReference>
<dbReference type="GO" id="GO:0003677">
    <property type="term" value="F:DNA binding"/>
    <property type="evidence" value="ECO:0007669"/>
    <property type="project" value="UniProtKB-KW"/>
</dbReference>
<dbReference type="AlphaFoldDB" id="A0A133ZW26"/>
<dbReference type="InterPro" id="IPR006935">
    <property type="entry name" value="Helicase/UvrB_N"/>
</dbReference>
<dbReference type="GO" id="GO:0006270">
    <property type="term" value="P:DNA replication initiation"/>
    <property type="evidence" value="ECO:0007669"/>
    <property type="project" value="TreeGrafter"/>
</dbReference>
<dbReference type="EMBL" id="LSDC01000068">
    <property type="protein sequence ID" value="KXB59637.1"/>
    <property type="molecule type" value="Genomic_DNA"/>
</dbReference>
<feature type="domain" description="Helicase ATP-binding" evidence="4">
    <location>
        <begin position="185"/>
        <end position="336"/>
    </location>
</feature>
<dbReference type="GO" id="GO:0016787">
    <property type="term" value="F:hydrolase activity"/>
    <property type="evidence" value="ECO:0007669"/>
    <property type="project" value="InterPro"/>
</dbReference>
<dbReference type="PANTHER" id="PTHR30580">
    <property type="entry name" value="PRIMOSOMAL PROTEIN N"/>
    <property type="match status" value="1"/>
</dbReference>
<dbReference type="Proteomes" id="UP000070355">
    <property type="component" value="Unassembled WGS sequence"/>
</dbReference>